<evidence type="ECO:0000313" key="7">
    <source>
        <dbReference type="Proteomes" id="UP001056610"/>
    </source>
</evidence>
<keyword evidence="4" id="KW-0460">Magnesium</keyword>
<feature type="domain" description="Endonuclease/exonuclease/phosphatase" evidence="5">
    <location>
        <begin position="31"/>
        <end position="285"/>
    </location>
</feature>
<dbReference type="Pfam" id="PF03372">
    <property type="entry name" value="Exo_endo_phos"/>
    <property type="match status" value="1"/>
</dbReference>
<dbReference type="EMBL" id="CP097320">
    <property type="protein sequence ID" value="UQX11937.1"/>
    <property type="molecule type" value="Genomic_DNA"/>
</dbReference>
<evidence type="ECO:0000256" key="4">
    <source>
        <dbReference type="ARBA" id="ARBA00022842"/>
    </source>
</evidence>
<dbReference type="InterPro" id="IPR005135">
    <property type="entry name" value="Endo/exonuclease/phosphatase"/>
</dbReference>
<evidence type="ECO:0000256" key="2">
    <source>
        <dbReference type="ARBA" id="ARBA00022723"/>
    </source>
</evidence>
<evidence type="ECO:0000256" key="1">
    <source>
        <dbReference type="ARBA" id="ARBA00001946"/>
    </source>
</evidence>
<dbReference type="NCBIfam" id="TIGR00195">
    <property type="entry name" value="exoDNase_III"/>
    <property type="match status" value="1"/>
</dbReference>
<keyword evidence="3" id="KW-0378">Hydrolase</keyword>
<organism evidence="6 7">
    <name type="scientific">Candidatus Mycobacterium methanotrophicum</name>
    <dbReference type="NCBI Taxonomy" id="2943498"/>
    <lineage>
        <taxon>Bacteria</taxon>
        <taxon>Bacillati</taxon>
        <taxon>Actinomycetota</taxon>
        <taxon>Actinomycetes</taxon>
        <taxon>Mycobacteriales</taxon>
        <taxon>Mycobacteriaceae</taxon>
        <taxon>Mycobacterium</taxon>
    </lineage>
</organism>
<sequence length="295" mass="32284">MPDGGVDGGVDGGDPLRPAAPRLRSPCLRLATWNVNSIRARLDRVLDWLGRAEVDVLAMQETKCADDQFPTMPFLELGYEVAHCGFNQWNGVAIASRVGLDAIEVGFEGQPSWSSKPDLAAAAEARALAATCAGVRVWSLYVPNGRAVGDPHYTYKLNWLAALRGTAAGWLRDDPSAQIALVGDWNIAPTDDDVWSVEFFQGATHVSEPERKAFNAIVDAQFADVVRPFAPGPGVYTYWDYTQLRFPKRQGMRIDFILASPALAGRVVDAQIVRDERKGQAPSDHVPVLVDLRRT</sequence>
<protein>
    <submittedName>
        <fullName evidence="6">Exodeoxyribonuclease III</fullName>
    </submittedName>
</protein>
<evidence type="ECO:0000313" key="6">
    <source>
        <dbReference type="EMBL" id="UQX11937.1"/>
    </source>
</evidence>
<keyword evidence="2" id="KW-0479">Metal-binding</keyword>
<dbReference type="InterPro" id="IPR037493">
    <property type="entry name" value="ExoIII-like"/>
</dbReference>
<dbReference type="RefSeq" id="WP_219065628.1">
    <property type="nucleotide sequence ID" value="NZ_CAJUXY010000002.1"/>
</dbReference>
<evidence type="ECO:0000259" key="5">
    <source>
        <dbReference type="Pfam" id="PF03372"/>
    </source>
</evidence>
<keyword evidence="7" id="KW-1185">Reference proteome</keyword>
<name>A0ABY4QLN7_9MYCO</name>
<proteinExistence type="predicted"/>
<reference evidence="6" key="1">
    <citation type="submission" date="2022-05" db="EMBL/GenBank/DDBJ databases">
        <title>A methanotrophic Mycobacterium dominates a cave microbial ecosystem.</title>
        <authorList>
            <person name="Van Spanning R.J.M."/>
            <person name="Guan Q."/>
            <person name="Melkonian C."/>
            <person name="Gallant J."/>
            <person name="Polerecky L."/>
            <person name="Flot J.-F."/>
            <person name="Brandt B.W."/>
            <person name="Braster M."/>
            <person name="Iturbe Espinoza P."/>
            <person name="Aerts J."/>
            <person name="Meima-Franke M."/>
            <person name="Piersma S.R."/>
            <person name="Bunduc C."/>
            <person name="Ummels R."/>
            <person name="Pain A."/>
            <person name="Fleming E.J."/>
            <person name="van der Wel N."/>
            <person name="Gherman V.D."/>
            <person name="Sarbu S.M."/>
            <person name="Bodelier P.L.E."/>
            <person name="Bitter W."/>
        </authorList>
    </citation>
    <scope>NUCLEOTIDE SEQUENCE</scope>
    <source>
        <strain evidence="6">Sulfur Cave</strain>
    </source>
</reference>
<comment type="cofactor">
    <cofactor evidence="1">
        <name>Mg(2+)</name>
        <dbReference type="ChEBI" id="CHEBI:18420"/>
    </cofactor>
</comment>
<dbReference type="PANTHER" id="PTHR43250:SF2">
    <property type="entry name" value="EXODEOXYRIBONUCLEASE III"/>
    <property type="match status" value="1"/>
</dbReference>
<dbReference type="PANTHER" id="PTHR43250">
    <property type="entry name" value="EXODEOXYRIBONUCLEASE III"/>
    <property type="match status" value="1"/>
</dbReference>
<gene>
    <name evidence="6" type="ORF">M5I08_06075</name>
</gene>
<accession>A0ABY4QLN7</accession>
<dbReference type="PROSITE" id="PS51435">
    <property type="entry name" value="AP_NUCLEASE_F1_4"/>
    <property type="match status" value="1"/>
</dbReference>
<dbReference type="NCBIfam" id="TIGR00633">
    <property type="entry name" value="xth"/>
    <property type="match status" value="1"/>
</dbReference>
<dbReference type="CDD" id="cd09086">
    <property type="entry name" value="ExoIII-like_AP-endo"/>
    <property type="match status" value="1"/>
</dbReference>
<dbReference type="Proteomes" id="UP001056610">
    <property type="component" value="Chromosome"/>
</dbReference>
<dbReference type="InterPro" id="IPR004808">
    <property type="entry name" value="AP_endonuc_1"/>
</dbReference>
<evidence type="ECO:0000256" key="3">
    <source>
        <dbReference type="ARBA" id="ARBA00022801"/>
    </source>
</evidence>